<accession>A0A8J2SUQ1</accession>
<keyword evidence="2" id="KW-1185">Reference proteome</keyword>
<evidence type="ECO:0000313" key="1">
    <source>
        <dbReference type="EMBL" id="CAH0377388.1"/>
    </source>
</evidence>
<organism evidence="1 2">
    <name type="scientific">Pelagomonas calceolata</name>
    <dbReference type="NCBI Taxonomy" id="35677"/>
    <lineage>
        <taxon>Eukaryota</taxon>
        <taxon>Sar</taxon>
        <taxon>Stramenopiles</taxon>
        <taxon>Ochrophyta</taxon>
        <taxon>Pelagophyceae</taxon>
        <taxon>Pelagomonadales</taxon>
        <taxon>Pelagomonadaceae</taxon>
        <taxon>Pelagomonas</taxon>
    </lineage>
</organism>
<sequence>MAETEESEPSTPTTRRRKPYGLLHVHCVDVVLDRGCLRTAAAVRLQLGCGAQRQTCSGAVERDDDGSGRAYLRRQAAAFEVKASRHAPRQITIAVAGDEGHPEAVGTLDVTRLLESESHFLDEHILLEPRGATVRVACAFDVLEAPLRPRDVVAWSGLLRPERIYPL</sequence>
<gene>
    <name evidence="1" type="ORF">PECAL_5P19390</name>
</gene>
<dbReference type="Proteomes" id="UP000789595">
    <property type="component" value="Unassembled WGS sequence"/>
</dbReference>
<name>A0A8J2SUQ1_9STRA</name>
<feature type="non-terminal residue" evidence="1">
    <location>
        <position position="167"/>
    </location>
</feature>
<proteinExistence type="predicted"/>
<dbReference type="EMBL" id="CAKKNE010000005">
    <property type="protein sequence ID" value="CAH0377388.1"/>
    <property type="molecule type" value="Genomic_DNA"/>
</dbReference>
<comment type="caution">
    <text evidence="1">The sequence shown here is derived from an EMBL/GenBank/DDBJ whole genome shotgun (WGS) entry which is preliminary data.</text>
</comment>
<evidence type="ECO:0000313" key="2">
    <source>
        <dbReference type="Proteomes" id="UP000789595"/>
    </source>
</evidence>
<reference evidence="1" key="1">
    <citation type="submission" date="2021-11" db="EMBL/GenBank/DDBJ databases">
        <authorList>
            <consortium name="Genoscope - CEA"/>
            <person name="William W."/>
        </authorList>
    </citation>
    <scope>NUCLEOTIDE SEQUENCE</scope>
</reference>
<dbReference type="AlphaFoldDB" id="A0A8J2SUQ1"/>
<protein>
    <submittedName>
        <fullName evidence="1">Uncharacterized protein</fullName>
    </submittedName>
</protein>